<protein>
    <submittedName>
        <fullName evidence="1">Uncharacterized protein</fullName>
    </submittedName>
</protein>
<name>A0ACC2U1B7_9FUNG</name>
<accession>A0ACC2U1B7</accession>
<proteinExistence type="predicted"/>
<dbReference type="Proteomes" id="UP001165960">
    <property type="component" value="Unassembled WGS sequence"/>
</dbReference>
<reference evidence="1" key="1">
    <citation type="submission" date="2022-04" db="EMBL/GenBank/DDBJ databases">
        <title>Genome of the entomopathogenic fungus Entomophthora muscae.</title>
        <authorList>
            <person name="Elya C."/>
            <person name="Lovett B.R."/>
            <person name="Lee E."/>
            <person name="Macias A.M."/>
            <person name="Hajek A.E."/>
            <person name="De Bivort B.L."/>
            <person name="Kasson M.T."/>
            <person name="De Fine Licht H.H."/>
            <person name="Stajich J.E."/>
        </authorList>
    </citation>
    <scope>NUCLEOTIDE SEQUENCE</scope>
    <source>
        <strain evidence="1">Berkeley</strain>
    </source>
</reference>
<sequence>MDDFGEEGELDENLGSRGPVVQITQLGDCFLLVSIVNSFTLETQAQGWDLNPDPESLWAACLHFPEIEPPQAASKNDDQNGKASQTK</sequence>
<keyword evidence="2" id="KW-1185">Reference proteome</keyword>
<evidence type="ECO:0000313" key="1">
    <source>
        <dbReference type="EMBL" id="KAJ9080491.1"/>
    </source>
</evidence>
<gene>
    <name evidence="1" type="ORF">DSO57_1024317</name>
</gene>
<comment type="caution">
    <text evidence="1">The sequence shown here is derived from an EMBL/GenBank/DDBJ whole genome shotgun (WGS) entry which is preliminary data.</text>
</comment>
<organism evidence="1 2">
    <name type="scientific">Entomophthora muscae</name>
    <dbReference type="NCBI Taxonomy" id="34485"/>
    <lineage>
        <taxon>Eukaryota</taxon>
        <taxon>Fungi</taxon>
        <taxon>Fungi incertae sedis</taxon>
        <taxon>Zoopagomycota</taxon>
        <taxon>Entomophthoromycotina</taxon>
        <taxon>Entomophthoromycetes</taxon>
        <taxon>Entomophthorales</taxon>
        <taxon>Entomophthoraceae</taxon>
        <taxon>Entomophthora</taxon>
    </lineage>
</organism>
<evidence type="ECO:0000313" key="2">
    <source>
        <dbReference type="Proteomes" id="UP001165960"/>
    </source>
</evidence>
<dbReference type="EMBL" id="QTSX02001551">
    <property type="protein sequence ID" value="KAJ9080491.1"/>
    <property type="molecule type" value="Genomic_DNA"/>
</dbReference>